<dbReference type="GO" id="GO:0007018">
    <property type="term" value="P:microtubule-based movement"/>
    <property type="evidence" value="ECO:0007669"/>
    <property type="project" value="InterPro"/>
</dbReference>
<evidence type="ECO:0000256" key="3">
    <source>
        <dbReference type="PROSITE-ProRule" id="PRU00283"/>
    </source>
</evidence>
<dbReference type="GO" id="GO:0046872">
    <property type="term" value="F:metal ion binding"/>
    <property type="evidence" value="ECO:0007669"/>
    <property type="project" value="InterPro"/>
</dbReference>
<dbReference type="EMBL" id="FN595992">
    <property type="protein sequence ID" value="CCB55785.1"/>
    <property type="molecule type" value="Genomic_DNA"/>
</dbReference>
<evidence type="ECO:0000259" key="5">
    <source>
        <dbReference type="PROSITE" id="PS50067"/>
    </source>
</evidence>
<dbReference type="PROSITE" id="PS50067">
    <property type="entry name" value="KINESIN_MOTOR_2"/>
    <property type="match status" value="1"/>
</dbReference>
<comment type="similarity">
    <text evidence="1">Belongs to the peptidase M16 family.</text>
</comment>
<dbReference type="Gene3D" id="3.30.830.10">
    <property type="entry name" value="Metalloenzyme, LuxS/M16 peptidase-like"/>
    <property type="match status" value="1"/>
</dbReference>
<evidence type="ECO:0000313" key="7">
    <source>
        <dbReference type="Proteomes" id="UP000009183"/>
    </source>
</evidence>
<dbReference type="eggNOG" id="KOG0239">
    <property type="taxonomic scope" value="Eukaryota"/>
</dbReference>
<dbReference type="AlphaFoldDB" id="F6HLR1"/>
<dbReference type="InParanoid" id="F6HLR1"/>
<dbReference type="SUPFAM" id="SSF63411">
    <property type="entry name" value="LuxS/MPP-like metallohydrolase"/>
    <property type="match status" value="1"/>
</dbReference>
<accession>F6HLR1</accession>
<dbReference type="GO" id="GO:0005524">
    <property type="term" value="F:ATP binding"/>
    <property type="evidence" value="ECO:0007669"/>
    <property type="project" value="InterPro"/>
</dbReference>
<proteinExistence type="inferred from homology"/>
<keyword evidence="2" id="KW-0505">Motor protein</keyword>
<dbReference type="eggNOG" id="KOG2067">
    <property type="taxonomic scope" value="Eukaryota"/>
</dbReference>
<keyword evidence="7" id="KW-1185">Reference proteome</keyword>
<feature type="region of interest" description="Disordered" evidence="4">
    <location>
        <begin position="505"/>
        <end position="530"/>
    </location>
</feature>
<dbReference type="Proteomes" id="UP000009183">
    <property type="component" value="Chromosome 10"/>
</dbReference>
<evidence type="ECO:0000256" key="4">
    <source>
        <dbReference type="SAM" id="MobiDB-lite"/>
    </source>
</evidence>
<sequence length="558" mass="62124">MLFSAQNAHRDRGQAKTLIFVHISPEPAANGETISTFKFAERFPTVELGAARVNKDSADVKELKEQIGTQKAALARKEENQRTCNILFPTVLKDREQKPVSYRLFIVTSRLEICMWVLMENYTAPRMVLAASGIEHEEFLSIAEPLVSDLPSVPRPEEPKFVYVGGDYRCQAYSGITHLVLAFEVPGGWHNEKEAITLTVLQILMGGGGSFSTGGPGKGMHSRLYLRVLNEYQQLQSFSAFNNIFNNTRIFGIYASTGSDFVAKAIDIAVGELLSIVSPGQVDQVQLTRAKEATKSAVLMNLESRMIASEDIGRQILTYGERKPLEHFLKAVDEIKALTFLVYSTAKWALSSFRWIIFNEITSVFQTIEFLFSKKILLNMEGYTPIFCAGVLDSLAVELKATKDFSKLYAGIAILGYIASVPESVNTRAFSHLLTFLGHRYPKIRKASAEQFYFVLLQNGELVIEDKMEKALEIISETCWEGDIEEAKQRRLELHDMAGLETGLLPKIGNGASNKDGEKRPTASNENASYSSLVGSTGFERLVDKNSVPLKQILFPQS</sequence>
<reference evidence="7" key="1">
    <citation type="journal article" date="2007" name="Nature">
        <title>The grapevine genome sequence suggests ancestral hexaploidization in major angiosperm phyla.</title>
        <authorList>
            <consortium name="The French-Italian Public Consortium for Grapevine Genome Characterization."/>
            <person name="Jaillon O."/>
            <person name="Aury J.-M."/>
            <person name="Noel B."/>
            <person name="Policriti A."/>
            <person name="Clepet C."/>
            <person name="Casagrande A."/>
            <person name="Choisne N."/>
            <person name="Aubourg S."/>
            <person name="Vitulo N."/>
            <person name="Jubin C."/>
            <person name="Vezzi A."/>
            <person name="Legeai F."/>
            <person name="Hugueney P."/>
            <person name="Dasilva C."/>
            <person name="Horner D."/>
            <person name="Mica E."/>
            <person name="Jublot D."/>
            <person name="Poulain J."/>
            <person name="Bruyere C."/>
            <person name="Billault A."/>
            <person name="Segurens B."/>
            <person name="Gouyvenoux M."/>
            <person name="Ugarte E."/>
            <person name="Cattonaro F."/>
            <person name="Anthouard V."/>
            <person name="Vico V."/>
            <person name="Del Fabbro C."/>
            <person name="Alaux M."/>
            <person name="Di Gaspero G."/>
            <person name="Dumas V."/>
            <person name="Felice N."/>
            <person name="Paillard S."/>
            <person name="Juman I."/>
            <person name="Moroldo M."/>
            <person name="Scalabrin S."/>
            <person name="Canaguier A."/>
            <person name="Le Clainche I."/>
            <person name="Malacrida G."/>
            <person name="Durand E."/>
            <person name="Pesole G."/>
            <person name="Laucou V."/>
            <person name="Chatelet P."/>
            <person name="Merdinoglu D."/>
            <person name="Delledonne M."/>
            <person name="Pezzotti M."/>
            <person name="Lecharny A."/>
            <person name="Scarpelli C."/>
            <person name="Artiguenave F."/>
            <person name="Pe M.E."/>
            <person name="Valle G."/>
            <person name="Morgante M."/>
            <person name="Caboche M."/>
            <person name="Adam-Blondon A.-F."/>
            <person name="Weissenbach J."/>
            <person name="Quetier F."/>
            <person name="Wincker P."/>
        </authorList>
    </citation>
    <scope>NUCLEOTIDE SEQUENCE [LARGE SCALE GENOMIC DNA]</scope>
    <source>
        <strain evidence="7">cv. Pinot noir / PN40024</strain>
    </source>
</reference>
<dbReference type="InterPro" id="IPR007863">
    <property type="entry name" value="Peptidase_M16_C"/>
</dbReference>
<dbReference type="GO" id="GO:0005739">
    <property type="term" value="C:mitochondrion"/>
    <property type="evidence" value="ECO:0000318"/>
    <property type="project" value="GO_Central"/>
</dbReference>
<dbReference type="InterPro" id="IPR027417">
    <property type="entry name" value="P-loop_NTPase"/>
</dbReference>
<dbReference type="STRING" id="29760.F6HLR1"/>
<name>F6HLR1_VITVI</name>
<dbReference type="PaxDb" id="29760-VIT_10s0003g03230.t01"/>
<evidence type="ECO:0000256" key="2">
    <source>
        <dbReference type="ARBA" id="ARBA00023175"/>
    </source>
</evidence>
<dbReference type="Gene3D" id="3.40.850.10">
    <property type="entry name" value="Kinesin motor domain"/>
    <property type="match status" value="1"/>
</dbReference>
<gene>
    <name evidence="6" type="ordered locus">VIT_10s0003g03230</name>
</gene>
<dbReference type="InterPro" id="IPR001752">
    <property type="entry name" value="Kinesin_motor_dom"/>
</dbReference>
<dbReference type="OrthoDB" id="3176171at2759"/>
<dbReference type="HOGENOM" id="CLU_488704_0_0_1"/>
<dbReference type="FunFam" id="3.30.830.10:FF:000022">
    <property type="entry name" value="mitochondrial-processing peptidase subunit alpha"/>
    <property type="match status" value="1"/>
</dbReference>
<dbReference type="PANTHER" id="PTHR11851">
    <property type="entry name" value="METALLOPROTEASE"/>
    <property type="match status" value="1"/>
</dbReference>
<protein>
    <recommendedName>
        <fullName evidence="5">Kinesin motor domain-containing protein</fullName>
    </recommendedName>
</protein>
<dbReference type="InterPro" id="IPR011249">
    <property type="entry name" value="Metalloenz_LuxS/M16"/>
</dbReference>
<dbReference type="SUPFAM" id="SSF52540">
    <property type="entry name" value="P-loop containing nucleoside triphosphate hydrolases"/>
    <property type="match status" value="1"/>
</dbReference>
<comment type="caution">
    <text evidence="3">Lacks conserved residue(s) required for the propagation of feature annotation.</text>
</comment>
<comment type="similarity">
    <text evidence="3">Belongs to the TRAFAC class myosin-kinesin ATPase superfamily. Kinesin family.</text>
</comment>
<dbReference type="GO" id="GO:0008017">
    <property type="term" value="F:microtubule binding"/>
    <property type="evidence" value="ECO:0007669"/>
    <property type="project" value="InterPro"/>
</dbReference>
<feature type="domain" description="Kinesin motor" evidence="5">
    <location>
        <begin position="1"/>
        <end position="46"/>
    </location>
</feature>
<organism evidence="6 7">
    <name type="scientific">Vitis vinifera</name>
    <name type="common">Grape</name>
    <dbReference type="NCBI Taxonomy" id="29760"/>
    <lineage>
        <taxon>Eukaryota</taxon>
        <taxon>Viridiplantae</taxon>
        <taxon>Streptophyta</taxon>
        <taxon>Embryophyta</taxon>
        <taxon>Tracheophyta</taxon>
        <taxon>Spermatophyta</taxon>
        <taxon>Magnoliopsida</taxon>
        <taxon>eudicotyledons</taxon>
        <taxon>Gunneridae</taxon>
        <taxon>Pentapetalae</taxon>
        <taxon>rosids</taxon>
        <taxon>Vitales</taxon>
        <taxon>Vitaceae</taxon>
        <taxon>Viteae</taxon>
        <taxon>Vitis</taxon>
    </lineage>
</organism>
<dbReference type="PANTHER" id="PTHR11851:SF203">
    <property type="entry name" value="MITOCHONDRIAL-PROCESSING PEPTIDASE SUBUNIT ALPHA-1, MITOCHONDRIAL-RELATED"/>
    <property type="match status" value="1"/>
</dbReference>
<dbReference type="Pfam" id="PF05193">
    <property type="entry name" value="Peptidase_M16_C"/>
    <property type="match status" value="1"/>
</dbReference>
<evidence type="ECO:0000256" key="1">
    <source>
        <dbReference type="ARBA" id="ARBA00007261"/>
    </source>
</evidence>
<dbReference type="GO" id="GO:0003777">
    <property type="term" value="F:microtubule motor activity"/>
    <property type="evidence" value="ECO:0007669"/>
    <property type="project" value="InterPro"/>
</dbReference>
<dbReference type="InterPro" id="IPR050361">
    <property type="entry name" value="MPP/UQCRC_Complex"/>
</dbReference>
<dbReference type="eggNOG" id="KOG1943">
    <property type="taxonomic scope" value="Eukaryota"/>
</dbReference>
<evidence type="ECO:0000313" key="6">
    <source>
        <dbReference type="EMBL" id="CCB55785.1"/>
    </source>
</evidence>
<dbReference type="InterPro" id="IPR036961">
    <property type="entry name" value="Kinesin_motor_dom_sf"/>
</dbReference>